<evidence type="ECO:0000259" key="8">
    <source>
        <dbReference type="PROSITE" id="PS51233"/>
    </source>
</evidence>
<dbReference type="Proteomes" id="UP000694393">
    <property type="component" value="Unplaced"/>
</dbReference>
<comment type="subcellular location">
    <subcellularLocation>
        <location evidence="1">Secreted</location>
    </subcellularLocation>
</comment>
<feature type="domain" description="VWFD" evidence="8">
    <location>
        <begin position="5066"/>
        <end position="5246"/>
    </location>
</feature>
<proteinExistence type="predicted"/>
<evidence type="ECO:0000313" key="9">
    <source>
        <dbReference type="Ensembl" id="ENSPCEP00000014391.1"/>
    </source>
</evidence>
<reference evidence="9" key="1">
    <citation type="submission" date="2025-08" db="UniProtKB">
        <authorList>
            <consortium name="Ensembl"/>
        </authorList>
    </citation>
    <scope>IDENTIFICATION</scope>
</reference>
<evidence type="ECO:0000259" key="7">
    <source>
        <dbReference type="PROSITE" id="PS50184"/>
    </source>
</evidence>
<dbReference type="InterPro" id="IPR050780">
    <property type="entry name" value="Mucin_vWF_Thrombospondin_sf"/>
</dbReference>
<accession>A0A8C8S225</accession>
<dbReference type="SMART" id="SM00832">
    <property type="entry name" value="C8"/>
    <property type="match status" value="14"/>
</dbReference>
<dbReference type="Pfam" id="PF12714">
    <property type="entry name" value="TILa"/>
    <property type="match status" value="7"/>
</dbReference>
<dbReference type="Ensembl" id="ENSPCET00000014914.1">
    <property type="protein sequence ID" value="ENSPCEP00000014391.1"/>
    <property type="gene ID" value="ENSPCEG00000011285.1"/>
</dbReference>
<dbReference type="Pfam" id="PF08742">
    <property type="entry name" value="C8"/>
    <property type="match status" value="14"/>
</dbReference>
<feature type="domain" description="VWFD" evidence="8">
    <location>
        <begin position="3277"/>
        <end position="3457"/>
    </location>
</feature>
<feature type="domain" description="VWFD" evidence="8">
    <location>
        <begin position="6231"/>
        <end position="6405"/>
    </location>
</feature>
<feature type="domain" description="VWFD" evidence="8">
    <location>
        <begin position="4762"/>
        <end position="4941"/>
    </location>
</feature>
<dbReference type="InterPro" id="IPR014853">
    <property type="entry name" value="VWF/SSPO/ZAN-like_Cys-rich_dom"/>
</dbReference>
<feature type="domain" description="VWFD" evidence="8">
    <location>
        <begin position="899"/>
        <end position="1080"/>
    </location>
</feature>
<evidence type="ECO:0000256" key="2">
    <source>
        <dbReference type="ARBA" id="ARBA00022525"/>
    </source>
</evidence>
<feature type="domain" description="VWFD" evidence="8">
    <location>
        <begin position="4463"/>
        <end position="4642"/>
    </location>
</feature>
<dbReference type="InterPro" id="IPR001007">
    <property type="entry name" value="VWF_dom"/>
</dbReference>
<feature type="domain" description="VWFC" evidence="7">
    <location>
        <begin position="3991"/>
        <end position="4083"/>
    </location>
</feature>
<dbReference type="GO" id="GO:0031012">
    <property type="term" value="C:extracellular matrix"/>
    <property type="evidence" value="ECO:0007669"/>
    <property type="project" value="TreeGrafter"/>
</dbReference>
<sequence>MGFANIILYHWAWIFMLWSVSDISTAVSPEEVPDPSCSGPQGTEFITVFMQNYLPRYGSADLKLFITGYTPGTSVTVSVNKAGVSFDVKANPGEMTLVPIPPFVELSGSQISDHTVIIQANREISILSLNYKSHTADTTVVYPVKKLGNEYYVVTPVGSARSSNKQFAVVAWQDPTLVEVYLKGAVTFKEETYRAGSKLVIPLGAYQAVQLQSRDDLSGTRIVSQNPVAVYSGHMCVTKHTKCDYVGEQLLPVSSWGTMFIVPPLLFQSKFDLVFVAASQHTRIDYQSERGKSRKNLVAGQVVTFEIKTSNPLFISASAGIQVIFFSTGGTKGKIEYDPFLMMIPDISHYCETYNIYGQDMFENYGVIVAKTSDTADTTIDMEPLHFLLWRPIPGTAYSWTTYNMGSGVSNHTIENPSSPFGLLSIGIKDGAGYGSSAIGGNGISSITPTTQPVDLSSASCAGLQGTEFITVFMQNHFPRYGNGDFRLFITGYTPGTSVTVSVNKADFAVTITVNPEQTESVTIPAFVQLIGSSISSHSIIVQADHEISILSLNHKSYTADTTVVYPVQRLGKEYYVVTPMGKPGGLEKQFAVVAWKDPTTLQIHLKGDIILQGKTYKAGTELSMFLPAYKAIQIQSSGDLSGTRIVSQHPVAVYSGHVCALKHTRCDYVSEQLLPVSGWGTTFIVPPLSFQPKFDLVYVAASQYTHIDYLSGKVRVTKDLTAGQVVTIEIKVPNPLFISANAGIQVVFFCTGGTKGQITYDPFLLTIPDVSGYCQTYNIHGQDHYENYALITAKTSESGGITLDKEPLENIVWTPIPGTAFSWAEYNLGKRFKRQTMEHPSSPFGLLSIGIAAGFGYGSQAIGASSTLMTPCSLVLCSEGAICKVIDGEAECVPISSATCWAAGYLHYHTFDGQLYDIHGPCKYTVAKTCGCDCDPHAFEITAESRNRGNMQVSYIRSVTIQVDQTNVTVVRAEIGFVRVNNIMAHLPISLNNGALRLHQSGTSLVLSTDFNLRVSYDWNNHLRVTVPNDFSNNLCGLCGNYNKDLTDDFWSPDEEEDIEVIDQLQQIEEEQDENQVCWHSCVGGCSPCATGIVRKYKAESSCGLITKVSNGPFSQCHDKVDPTVYLENCVSDLCHSDGHRKTLCEALKTYADACQLEGVRIGEWRQLARCPMECPLENSQYQLCGTACPATCVDQSAPSSCQDPCVESCQCKDGFVLSQGKCIPKDSCGCLFEGRFYAPSESFWVSDACDTRCTCNAATRKVQCVAATCKHSERCGVVNGVRGCYPTSYATCSVTRNLHHVTFDGQRYDFQGTCRYQLTALCKKTEGLVDFEVSFQENSTVPVQIKVTEIDIKVNNQFPGKIMVNSFLINLPFSLDDQKITVYRKGWATVIQTDFGLSVTFAGWSGRTTVTLPVTYAGAVCGLCGNFNSDREDDLLMRDGKLAPNPSSFGQSWKVGELPGCSAVTIPPCASLQAIEKEQRVSKRQCGLILHKSGPFRECHSEVDPEGYFLDCVYGYCFLRGRAHNVCQAIASYAEACQEAGAMIHLWRTKTFCPPSCPLNSHYKLCSSSCDLTCSTLYAPVQCTSQCKEGCECDDGFVLSGDSCVPISQCGCLHRGLYYQAGETFHPSGSCEEQCVCQAGGEVLCKDFSCGAGEQCRVVDGIQKCHPFGSATCFASGHSHYLSFDGVTFDFQGTCTYILAKTCTDASHLTPFTINVEKEAWDSVNVSVAKLVSIQVYGITLTLLQKKQGLIMVDGVSHNLPVITANRRLQAYQHGTNIRVQTDFGLAVSYDLVYQVRVTIPQRYQGHTCGLCGHYSGQRDGKFLLPSGRTTSNVAAFGSAWEVQIPGVSCVDRCAGNSCPVCEERKKDVSKGHNYCGLLTDPNGPFATCHGTVSASVYLSNCLYDLCLGNGDTKILCQSIHSYVVACQEAGVTIQPWRNRSFCPMSCPVNSHYEVCTKLCSNTCAGNILDCPETCAEGCQCSNGFFDGQSCVTLESCGCFEHGRYYKPSETVLTNECQQSCTCIPTQGVTCKAHSCSTGEICRIRDGVIACIRSDIPSCSVVICEEGTICKMINGHPECVPISQATCWAGGYLHYHTFDGRAFDFHGACTYTMAKTCRNDSSLPSFHVTVKSENRGNMQVSYIMSVTVQVDGVTVTATRAEVGFVWVNDVRARLPISQNNDKLRLYQSGTFLILRTDFNLRVFYDWKNYLRVTVPRVFFNSLCGLCGNYNVDPADDFRTPSGNLAPNVAALGAGWAVEDEDQFCWHDCIGGCRPCAISIGKKYKEEDSCGLITKVSNGPFSQCHDKVKPTVYLDNCVYDLCRHDGYRQVLCEALKAYADACQLEGVRIGEWRELARCPMECPPENSQYQLCGTACPATCVDQSVTSSCEDPCLESCQCKDGFVLSQGKCIPKGSCGCLFEGHFSAPSESFWVDEACGTRCTCSAASRQVQCVAAACKRSERCGLVNGVRGCYPTSYATCSVTRNLHYATFDGWRYDFQGTCRYQLTALCKKTEGLVDFGVYFQGSSTAPVQIKVYKTDIRVSNQFPGKIMVNNFLINLPFNLDDKKITLERKGWATVIQTDFGLSVTFAGWSGRTTVTLPVTYAGAVCGLCGNFNSDREDDLLMRDGKLAPNPSSFGQSWKVGELPGCSAVTIPPCASLEAIEKEQRVSKRQCGLILHKSGPFRGCHSKVDPQGYFIDCVYAYCVLTGRKSNVCQAIAGYAEACQEAGAVILPWRTETFCSPSCPPNSHYEFCSSSCDLTCSTLYAPVQCTSQCKEGCECDDGFVLSGDSCVPVSQCGCLHRGLYYQAGETFHPSGSCEEQCVCQAGGEVVCKAFSCSAGEECGVVNGIQKCHPFGSATCFASGHSHYLSFDGVPFDFQGTCNYILAKTCTSASHLTPFTVSVEKEAWGSGNVSVAKLVSIQVYGIKLTLLQKKQGLTMVNGMSHNLPVIVADGRLRAYQHGVNIVVQTDFGFTVSYDLVYQVRVTIPGSYEGQTCGLCGNYNGQQEDEFLLPDGRTAPDAAAFGSAWEVQIPGTSCVDSCAGNSCLICTENKKDVFRGRNSCGLLTDSEGPFAACHGTVNPSVYLSNCLYDVCLHNGDTQVLCQTIHSYVTACQEARVFLQPWRIDSFCPVSCPVNSHHEICTDLCTSSCTGEIMDCPGTCAEGCQCDDSFFFDGRGCVALQSCGCFEHGRYYQPNETVLANECQQSCTCIPAQGVTCKAHSCTQEEICQIREGVMACISKDIPKPPCSVVHCKEGTICKMINGQPECVPISPATCWAGGYLYYHTFDGRAYDFHGVCTYTMAKTCRDDSSLPSFHVTIESEPQGNMQVSSIESVTVQVDGITVTASRAEVGFVWVDNIRAHLPISLNNGALRLYQSGTSLVLRTNFNLSMSYDWNNYMRVTIPNIFYGNLCGLCGNYNGDASDDFRTPTGNLAPTVTVLGAGWAVEAEEQFCWHDCIGGCKPCAASIAKKYKEEAFCGLITKVSDGPFSQCHTKVDPTVYLDNCVYDLCHNDGFRKALCEALKAYADACQLEGIRIGEWRELARCPMECPLENSQYQLCGTACPATCVDQSVTSSCQEPCVESCQCKDGFVLSQGKCISKDSCGCLFEGRFFAPSESFWVDETCETQCVCNAATRQVQCVAAACKRSESCQLVNGVRGCYPASYATCSVTRNLHYTTFDGQRYNFQGTCRYQLTALCKKTDGLVDFEVYFQENNTTLVQIQMYQTNIRISNQFPGKVLVNGFLINLPFSLDDQKITVYRKGWATVIQTDFGLSVTFAGWSGRTTVTLPVTYAGAVCGLCGNFNSDREDDLLMRDGKLAPNPSSFGQSWKVGELPGCSAVMIPPCASLEAIEKEQRVSGGQCGLILHKSGPFRGCHSKVDPQGYFVDCVYAYCFLSGRERNICQAIAGYAEACQEAGATIHSWRTTKFCSPSCPLNSHYEFCGAGCDLTCSTLYAPVQCTSQCKEGCVCDDSFVLSGESCVPISQCGCLHRGLYYQAGETFHPNGSCKEQCVCQAGGVVICKAFSCSPEEECKVVEGIQKCHVFEAATCSASGHPHYLSFDGVPFDFQGTCTYTLAKTCTDASRLTPFTVSVEKDSWGSGIASVAKLVSIQVYGTTLTLLQKKQELIMVDGVSHMLPVIMADGHLQAYQHGTNVLVQTSFGLIVSYDLVYQVRVTIPGNYHGQMCGLCGNYKGQQDDEFLLPDGRAAHDTASFGSAWEVQVPKATCTDQCAGNSCPVCEEGKKDVFKEQNYCGLLTDPDGPFVACHDTVSPRVYLSNCLYDVCLGNGDTQVLCQSIHSYVTACQEAGVSIRPWRSESFCPLSCPTNSHYKICANLCATTCARNVMKCPETCAEGCQCDDGFFSDGQGCVAVEKCGCFDHGRYYKPRETVLRNDCQQSCTCEPLQGVSCKAHSCTGEETCGIRDGIMGCIGPDHCKVLKCRTKETCKIEDGQESCVPNFTGVCLALEDMQYQTFDGLKFDLKSTCKYTVAKYCGNDSTLVPFTIVEKNGNEGSQDISFLQVTNIYVYGYNISIYKREVGKVRLNNVITNLPVSLEDGKISLYQSGLSTALQTDFGLQVAYDKHWNVAITLPSSYYGATCGLCGNFNQNPEDDMMSSSGIKVSIESWASSWKVHDRDPFCWDYCQGNCPMCDESKMILYGGDNNCGVIIKPGGIFRDCHSRVSPDDFFENCIIDMCLNEADKRILCEALGAYADACRKQGVTVDDWRIPSGCDACITLKCRTKETCETEDGLTECVPNYSKTCLGSNDTHYQTFDGLEFDFQGTCTYTLAEYCGSDATLEPFKIDEKNDKASQDISYLRMTNIDIYGYNISIYKKEVGKIRLNGVITSLPVTLKEGKIRVFRRGLSTVLQTDVGLRVGYDRNWRVSITLPSSYYGAMCGLCGNFNENPDDDKMSSKNSKVSSVMGWESTWKVQDRDPFCWDYCQETCPMCEQSKRELYGDDSHCGVISKVSGGPFRECHSKVSPDDKFDNCLYDVCMNKGNKAILCRALEDYADDCMDQGVTVYDWRTLSSCDDPRESCDNLKCKAKETCKTEDGRVTCVPDFVGTCWGWGDSHYHTFDGLKFDFQGNCTYTIAKYYGHDSSLVPFTVDEKNDNRGSQAISFLRVINIYVYGYNISIFKREVGQVQLNGVITSLPVTLKDGKIRLYQSGLHAVLQTDFGLRVAYNWNWHLVISLPSSYYGATCGLCGNFNQNPEDDMTSSNGIKVSSIVGWAASWKVPDQDAVCSDSCQENCLTCDESKMELYRGDSHCGLISKAPGGPFRECHSRVNPKEFFDSCVYDVCLNGGATSLLCQALEAYTVTCRDQGVTIYPWRTPSRCALSCPENSHYESCGSACPASCSKRTTPSSCKEPCVETCQCNDGYVLSVDKCVPVGSCGCDYNGRYYKPNEEFWDDENCHFRCRCDPSLGTVVCKETSCKAKERCSVVNGVRGCHAIGYSTCIGTGDPHYTTFDGKKYDFMGTCIYQFAALCSEDPTFTPFNVKVENNNRGSKTVSFTKTVILEVYNVTISLSQDHPRKIKVDGVFVDLPFSHQNKFKAYISGVHGFIQTDFDLRVSFDWYSYARVIIPNTYADAVCGLCGNANQNPNDDLTMKDGTQTSDEIRFADSWKVGEVPGCSSSCIGDCSICSEAQKQPYKGQQYCGILTQENGPFHQCYRVVDRTPFLDDCLYDTCQYKGQRDALCNAISAYVVTCQARGIQIGQWRSASFCELTCPSNSHYELCGISCPTSCHDQWAPGRCEKSCAEGCFCDAGFTLSGDKCVPVAQCGCVHQGRYYAKGEEFYTNASCQDRCQCRDNGVVRCQETSCGVNEECMVKNGALGCHAVGYGTCIASGGPHYISFDGRAFDFQGSCTYTLAKVCSSDPRLENFSVVVEKESSAGGYVTATKRVVVAVHGYTVTMERGRTWKVAVGGELYILPLATDDGKLWINQEGNNIIIQSASGLQVFYDTASYLLVTVPSTYKEHVCGLCGNFNDDKNDDLPLPSVKSTQKGAEFAALWKVPVDGTTCSDDCGERCPICDAVQMAPYQAESSCGLITAASGPFGDCHSLISPAEYFNHCLYDMCAANGMRETLCQSLQAYVAACQVAGAKIGAWRTASFCPFACPTNSYYKLCTRSCDFTCASLFAPARCTGKCFEGCSCDSEYVSDGEACVPMDRCGCVSNGRYIKARENFVSTDCSEKCTCHASGMVDCEETKCTEGEKCMLSNGVRSCVEQEGRCLLAPGTWFTSFDGLSTEVLLEDDYEVTSLCDGIDLPWFRVVVRLFRAGGLAVPEGIYAFFSEGLITVNKQMEIWVRGVARNESVNVSSTLSIHKSQGTIMIVKASTVKILFNPSGGEVTVTVSNSLANKLCALCGNFNGDSSDDLQLRDGTIVKNITLAFESWKARDFSRSEP</sequence>
<feature type="chain" id="PRO_5034683223" description="IgGFc-binding protein" evidence="6">
    <location>
        <begin position="27"/>
        <end position="6406"/>
    </location>
</feature>
<dbReference type="SMART" id="SM00274">
    <property type="entry name" value="FOLN"/>
    <property type="match status" value="6"/>
</dbReference>
<feature type="domain" description="VWFD" evidence="8">
    <location>
        <begin position="2860"/>
        <end position="3040"/>
    </location>
</feature>
<dbReference type="PANTHER" id="PTHR11339:SF244">
    <property type="entry name" value="IGGFC-BINDING PROTEIN"/>
    <property type="match status" value="1"/>
</dbReference>
<feature type="domain" description="VWFD" evidence="8">
    <location>
        <begin position="2087"/>
        <end position="2267"/>
    </location>
</feature>
<feature type="domain" description="VWFD" evidence="8">
    <location>
        <begin position="1673"/>
        <end position="1853"/>
    </location>
</feature>
<evidence type="ECO:0000313" key="10">
    <source>
        <dbReference type="Proteomes" id="UP000694393"/>
    </source>
</evidence>
<dbReference type="Pfam" id="PF00094">
    <property type="entry name" value="VWD"/>
    <property type="match status" value="15"/>
</dbReference>
<dbReference type="SMART" id="SM00215">
    <property type="entry name" value="VWC_out"/>
    <property type="match status" value="11"/>
</dbReference>
<dbReference type="SMART" id="SM00216">
    <property type="entry name" value="VWD"/>
    <property type="match status" value="15"/>
</dbReference>
<dbReference type="SUPFAM" id="SSF57567">
    <property type="entry name" value="Serine protease inhibitors"/>
    <property type="match status" value="12"/>
</dbReference>
<keyword evidence="5" id="KW-0325">Glycoprotein</keyword>
<evidence type="ECO:0000256" key="6">
    <source>
        <dbReference type="SAM" id="SignalP"/>
    </source>
</evidence>
<keyword evidence="2" id="KW-0964">Secreted</keyword>
<evidence type="ECO:0000256" key="4">
    <source>
        <dbReference type="ARBA" id="ARBA00023157"/>
    </source>
</evidence>
<dbReference type="PANTHER" id="PTHR11339">
    <property type="entry name" value="EXTRACELLULAR MATRIX GLYCOPROTEIN RELATED"/>
    <property type="match status" value="1"/>
</dbReference>
<dbReference type="InterPro" id="IPR003645">
    <property type="entry name" value="Fol_N"/>
</dbReference>
<evidence type="ECO:0000256" key="5">
    <source>
        <dbReference type="ARBA" id="ARBA00023180"/>
    </source>
</evidence>
<keyword evidence="4" id="KW-1015">Disulfide bond</keyword>
<keyword evidence="6" id="KW-0732">Signal</keyword>
<dbReference type="PROSITE" id="PS50184">
    <property type="entry name" value="VWFC_2"/>
    <property type="match status" value="1"/>
</dbReference>
<feature type="domain" description="VWFD" evidence="8">
    <location>
        <begin position="4050"/>
        <end position="4230"/>
    </location>
</feature>
<reference evidence="9" key="2">
    <citation type="submission" date="2025-09" db="UniProtKB">
        <authorList>
            <consortium name="Ensembl"/>
        </authorList>
    </citation>
    <scope>IDENTIFICATION</scope>
</reference>
<dbReference type="CDD" id="cd19941">
    <property type="entry name" value="TIL"/>
    <property type="match status" value="12"/>
</dbReference>
<dbReference type="InterPro" id="IPR036084">
    <property type="entry name" value="Ser_inhib-like_sf"/>
</dbReference>
<evidence type="ECO:0000256" key="3">
    <source>
        <dbReference type="ARBA" id="ARBA00022737"/>
    </source>
</evidence>
<dbReference type="GO" id="GO:0005615">
    <property type="term" value="C:extracellular space"/>
    <property type="evidence" value="ECO:0007669"/>
    <property type="project" value="TreeGrafter"/>
</dbReference>
<evidence type="ECO:0008006" key="11">
    <source>
        <dbReference type="Google" id="ProtNLM"/>
    </source>
</evidence>
<feature type="domain" description="VWFD" evidence="8">
    <location>
        <begin position="1292"/>
        <end position="1464"/>
    </location>
</feature>
<feature type="domain" description="VWFD" evidence="8">
    <location>
        <begin position="2479"/>
        <end position="2651"/>
    </location>
</feature>
<dbReference type="PROSITE" id="PS51233">
    <property type="entry name" value="VWFD"/>
    <property type="match status" value="15"/>
</dbReference>
<feature type="domain" description="VWFD" evidence="8">
    <location>
        <begin position="3669"/>
        <end position="3841"/>
    </location>
</feature>
<dbReference type="Pfam" id="PF01826">
    <property type="entry name" value="TIL"/>
    <property type="match status" value="12"/>
</dbReference>
<protein>
    <recommendedName>
        <fullName evidence="11">IgGFc-binding protein</fullName>
    </recommendedName>
</protein>
<dbReference type="FunFam" id="2.10.25.10:FF:000153">
    <property type="entry name" value="MUC5B isoform 1"/>
    <property type="match status" value="1"/>
</dbReference>
<dbReference type="InterPro" id="IPR002919">
    <property type="entry name" value="TIL_dom"/>
</dbReference>
<dbReference type="InterPro" id="IPR025615">
    <property type="entry name" value="TILa_dom"/>
</dbReference>
<dbReference type="InterPro" id="IPR001846">
    <property type="entry name" value="VWF_type-D"/>
</dbReference>
<feature type="domain" description="VWFD" evidence="8">
    <location>
        <begin position="5457"/>
        <end position="5635"/>
    </location>
</feature>
<dbReference type="Gene3D" id="2.10.25.10">
    <property type="entry name" value="Laminin"/>
    <property type="match status" value="11"/>
</dbReference>
<organism evidence="9 10">
    <name type="scientific">Pelusios castaneus</name>
    <name type="common">West African mud turtle</name>
    <dbReference type="NCBI Taxonomy" id="367368"/>
    <lineage>
        <taxon>Eukaryota</taxon>
        <taxon>Metazoa</taxon>
        <taxon>Chordata</taxon>
        <taxon>Craniata</taxon>
        <taxon>Vertebrata</taxon>
        <taxon>Euteleostomi</taxon>
        <taxon>Archelosauria</taxon>
        <taxon>Testudinata</taxon>
        <taxon>Testudines</taxon>
        <taxon>Pleurodira</taxon>
        <taxon>Pelomedusidae</taxon>
        <taxon>Pelusios</taxon>
    </lineage>
</organism>
<keyword evidence="3" id="KW-0677">Repeat</keyword>
<dbReference type="Pfam" id="PF17517">
    <property type="entry name" value="IgGFc_binding"/>
    <property type="match status" value="2"/>
</dbReference>
<keyword evidence="10" id="KW-1185">Reference proteome</keyword>
<dbReference type="SMART" id="SM00214">
    <property type="entry name" value="VWC"/>
    <property type="match status" value="9"/>
</dbReference>
<feature type="domain" description="VWFD" evidence="8">
    <location>
        <begin position="5844"/>
        <end position="6024"/>
    </location>
</feature>
<dbReference type="FunFam" id="2.10.25.10:FF:000055">
    <property type="entry name" value="alpha-tectorin isoform X1"/>
    <property type="match status" value="5"/>
</dbReference>
<name>A0A8C8S225_9SAUR</name>
<evidence type="ECO:0000256" key="1">
    <source>
        <dbReference type="ARBA" id="ARBA00004613"/>
    </source>
</evidence>
<dbReference type="InterPro" id="IPR035234">
    <property type="entry name" value="IgGFc-bd_N"/>
</dbReference>
<feature type="signal peptide" evidence="6">
    <location>
        <begin position="1"/>
        <end position="26"/>
    </location>
</feature>